<feature type="non-terminal residue" evidence="2">
    <location>
        <position position="1"/>
    </location>
</feature>
<dbReference type="PANTHER" id="PTHR24103">
    <property type="entry name" value="E3 UBIQUITIN-PROTEIN LIGASE TRIM"/>
    <property type="match status" value="1"/>
</dbReference>
<dbReference type="InterPro" id="IPR006574">
    <property type="entry name" value="PRY"/>
</dbReference>
<proteinExistence type="predicted"/>
<reference evidence="2 3" key="1">
    <citation type="submission" date="2014-04" db="EMBL/GenBank/DDBJ databases">
        <title>Genome evolution of avian class.</title>
        <authorList>
            <person name="Zhang G."/>
            <person name="Li C."/>
        </authorList>
    </citation>
    <scope>NUCLEOTIDE SEQUENCE [LARGE SCALE GENOMIC DNA]</scope>
    <source>
        <strain evidence="2">BGI_N327</strain>
    </source>
</reference>
<organism evidence="2 3">
    <name type="scientific">Fulmarus glacialis</name>
    <name type="common">Northern fulmar</name>
    <dbReference type="NCBI Taxonomy" id="30455"/>
    <lineage>
        <taxon>Eukaryota</taxon>
        <taxon>Metazoa</taxon>
        <taxon>Chordata</taxon>
        <taxon>Craniata</taxon>
        <taxon>Vertebrata</taxon>
        <taxon>Euteleostomi</taxon>
        <taxon>Archelosauria</taxon>
        <taxon>Archosauria</taxon>
        <taxon>Dinosauria</taxon>
        <taxon>Saurischia</taxon>
        <taxon>Theropoda</taxon>
        <taxon>Coelurosauria</taxon>
        <taxon>Aves</taxon>
        <taxon>Neognathae</taxon>
        <taxon>Neoaves</taxon>
        <taxon>Aequornithes</taxon>
        <taxon>Procellariiformes</taxon>
        <taxon>Procellariidae</taxon>
        <taxon>Fulmarus</taxon>
    </lineage>
</organism>
<dbReference type="PRINTS" id="PR01407">
    <property type="entry name" value="BUTYPHLNCDUF"/>
</dbReference>
<accession>A0A093ISX6</accession>
<dbReference type="InterPro" id="IPR050143">
    <property type="entry name" value="TRIM/RBCC"/>
</dbReference>
<dbReference type="InterPro" id="IPR003877">
    <property type="entry name" value="SPRY_dom"/>
</dbReference>
<keyword evidence="3" id="KW-1185">Reference proteome</keyword>
<dbReference type="Pfam" id="PF13765">
    <property type="entry name" value="PRY"/>
    <property type="match status" value="1"/>
</dbReference>
<dbReference type="Pfam" id="PF00622">
    <property type="entry name" value="SPRY"/>
    <property type="match status" value="1"/>
</dbReference>
<dbReference type="AlphaFoldDB" id="A0A093ISX6"/>
<evidence type="ECO:0000313" key="2">
    <source>
        <dbReference type="EMBL" id="KFW05825.1"/>
    </source>
</evidence>
<dbReference type="InterPro" id="IPR013320">
    <property type="entry name" value="ConA-like_dom_sf"/>
</dbReference>
<feature type="domain" description="B30.2/SPRY" evidence="1">
    <location>
        <begin position="1"/>
        <end position="161"/>
    </location>
</feature>
<sequence length="161" mass="18202">ITLDEDTAHPQLILEAGGKTVRRGDTRQPMADNPERYDTYHCVLAQEGFVSGRCFWEVDVGTDERGVWAMGVAKDTMKRKGWINAPQDGILALFHCGGKYWALTNPDHTALAPGQLPRNIRVYLDFGEQKVAFLNADNKELLYIFPLAPLSGERIRPWFRV</sequence>
<evidence type="ECO:0000313" key="3">
    <source>
        <dbReference type="Proteomes" id="UP000053806"/>
    </source>
</evidence>
<name>A0A093ISX6_FULGA</name>
<protein>
    <submittedName>
        <fullName evidence="2">Butyrophilin subfamily 1 member A1</fullName>
    </submittedName>
</protein>
<dbReference type="Proteomes" id="UP000053806">
    <property type="component" value="Unassembled WGS sequence"/>
</dbReference>
<dbReference type="PROSITE" id="PS50188">
    <property type="entry name" value="B302_SPRY"/>
    <property type="match status" value="1"/>
</dbReference>
<dbReference type="Gene3D" id="2.60.120.920">
    <property type="match status" value="1"/>
</dbReference>
<dbReference type="InterPro" id="IPR003879">
    <property type="entry name" value="Butyrophylin_SPRY"/>
</dbReference>
<dbReference type="EMBL" id="KK600452">
    <property type="protein sequence ID" value="KFW05825.1"/>
    <property type="molecule type" value="Genomic_DNA"/>
</dbReference>
<evidence type="ECO:0000259" key="1">
    <source>
        <dbReference type="PROSITE" id="PS50188"/>
    </source>
</evidence>
<dbReference type="SMART" id="SM00589">
    <property type="entry name" value="PRY"/>
    <property type="match status" value="1"/>
</dbReference>
<dbReference type="SUPFAM" id="SSF49899">
    <property type="entry name" value="Concanavalin A-like lectins/glucanases"/>
    <property type="match status" value="1"/>
</dbReference>
<dbReference type="InterPro" id="IPR043136">
    <property type="entry name" value="B30.2/SPRY_sf"/>
</dbReference>
<gene>
    <name evidence="2" type="ORF">N327_04304</name>
</gene>
<dbReference type="InterPro" id="IPR001870">
    <property type="entry name" value="B30.2/SPRY"/>
</dbReference>
<feature type="non-terminal residue" evidence="2">
    <location>
        <position position="161"/>
    </location>
</feature>